<protein>
    <submittedName>
        <fullName evidence="6">Alpha/beta hydrolase fold-domain-containing protein</fullName>
    </submittedName>
</protein>
<organism evidence="6 7">
    <name type="scientific">Piptocephalis cylindrospora</name>
    <dbReference type="NCBI Taxonomy" id="1907219"/>
    <lineage>
        <taxon>Eukaryota</taxon>
        <taxon>Fungi</taxon>
        <taxon>Fungi incertae sedis</taxon>
        <taxon>Zoopagomycota</taxon>
        <taxon>Zoopagomycotina</taxon>
        <taxon>Zoopagomycetes</taxon>
        <taxon>Zoopagales</taxon>
        <taxon>Piptocephalidaceae</taxon>
        <taxon>Piptocephalis</taxon>
    </lineage>
</organism>
<accession>A0A4P9YA71</accession>
<dbReference type="PANTHER" id="PTHR48081:SF8">
    <property type="entry name" value="ALPHA_BETA HYDROLASE FOLD-3 DOMAIN-CONTAINING PROTEIN-RELATED"/>
    <property type="match status" value="1"/>
</dbReference>
<feature type="active site" evidence="3">
    <location>
        <position position="247"/>
    </location>
</feature>
<dbReference type="SUPFAM" id="SSF53474">
    <property type="entry name" value="alpha/beta-Hydrolases"/>
    <property type="match status" value="1"/>
</dbReference>
<keyword evidence="2 6" id="KW-0378">Hydrolase</keyword>
<comment type="similarity">
    <text evidence="1">Belongs to the 'GDXG' lipolytic enzyme family.</text>
</comment>
<dbReference type="Proteomes" id="UP000267251">
    <property type="component" value="Unassembled WGS sequence"/>
</dbReference>
<dbReference type="PANTHER" id="PTHR48081">
    <property type="entry name" value="AB HYDROLASE SUPERFAMILY PROTEIN C4A8.06C"/>
    <property type="match status" value="1"/>
</dbReference>
<evidence type="ECO:0000259" key="5">
    <source>
        <dbReference type="Pfam" id="PF07859"/>
    </source>
</evidence>
<gene>
    <name evidence="6" type="ORF">BJ684DRAFT_18294</name>
</gene>
<dbReference type="Pfam" id="PF07859">
    <property type="entry name" value="Abhydrolase_3"/>
    <property type="match status" value="1"/>
</dbReference>
<name>A0A4P9YA71_9FUNG</name>
<feature type="compositionally biased region" description="Acidic residues" evidence="4">
    <location>
        <begin position="435"/>
        <end position="444"/>
    </location>
</feature>
<dbReference type="InterPro" id="IPR050300">
    <property type="entry name" value="GDXG_lipolytic_enzyme"/>
</dbReference>
<dbReference type="InterPro" id="IPR029058">
    <property type="entry name" value="AB_hydrolase_fold"/>
</dbReference>
<reference evidence="7" key="1">
    <citation type="journal article" date="2018" name="Nat. Microbiol.">
        <title>Leveraging single-cell genomics to expand the fungal tree of life.</title>
        <authorList>
            <person name="Ahrendt S.R."/>
            <person name="Quandt C.A."/>
            <person name="Ciobanu D."/>
            <person name="Clum A."/>
            <person name="Salamov A."/>
            <person name="Andreopoulos B."/>
            <person name="Cheng J.F."/>
            <person name="Woyke T."/>
            <person name="Pelin A."/>
            <person name="Henrissat B."/>
            <person name="Reynolds N.K."/>
            <person name="Benny G.L."/>
            <person name="Smith M.E."/>
            <person name="James T.Y."/>
            <person name="Grigoriev I.V."/>
        </authorList>
    </citation>
    <scope>NUCLEOTIDE SEQUENCE [LARGE SCALE GENOMIC DNA]</scope>
</reference>
<dbReference type="GO" id="GO:0016787">
    <property type="term" value="F:hydrolase activity"/>
    <property type="evidence" value="ECO:0007669"/>
    <property type="project" value="UniProtKB-KW"/>
</dbReference>
<evidence type="ECO:0000313" key="6">
    <source>
        <dbReference type="EMBL" id="RKP15361.1"/>
    </source>
</evidence>
<feature type="domain" description="Alpha/beta hydrolase fold-3" evidence="5">
    <location>
        <begin position="165"/>
        <end position="380"/>
    </location>
</feature>
<evidence type="ECO:0000256" key="1">
    <source>
        <dbReference type="ARBA" id="ARBA00010515"/>
    </source>
</evidence>
<dbReference type="OrthoDB" id="408631at2759"/>
<dbReference type="EMBL" id="KZ987737">
    <property type="protein sequence ID" value="RKP15361.1"/>
    <property type="molecule type" value="Genomic_DNA"/>
</dbReference>
<dbReference type="PROSITE" id="PS01174">
    <property type="entry name" value="LIPASE_GDXG_SER"/>
    <property type="match status" value="1"/>
</dbReference>
<dbReference type="InterPro" id="IPR033140">
    <property type="entry name" value="Lipase_GDXG_put_SER_AS"/>
</dbReference>
<evidence type="ECO:0000256" key="2">
    <source>
        <dbReference type="ARBA" id="ARBA00022801"/>
    </source>
</evidence>
<evidence type="ECO:0000256" key="4">
    <source>
        <dbReference type="SAM" id="MobiDB-lite"/>
    </source>
</evidence>
<keyword evidence="7" id="KW-1185">Reference proteome</keyword>
<dbReference type="InterPro" id="IPR013094">
    <property type="entry name" value="AB_hydrolase_3"/>
</dbReference>
<feature type="region of interest" description="Disordered" evidence="4">
    <location>
        <begin position="414"/>
        <end position="465"/>
    </location>
</feature>
<dbReference type="Gene3D" id="3.40.50.1820">
    <property type="entry name" value="alpha/beta hydrolase"/>
    <property type="match status" value="1"/>
</dbReference>
<proteinExistence type="inferred from homology"/>
<evidence type="ECO:0000256" key="3">
    <source>
        <dbReference type="PROSITE-ProRule" id="PRU10038"/>
    </source>
</evidence>
<dbReference type="AlphaFoldDB" id="A0A4P9YA71"/>
<evidence type="ECO:0000313" key="7">
    <source>
        <dbReference type="Proteomes" id="UP000267251"/>
    </source>
</evidence>
<sequence length="465" mass="51462">MDNPPPASVTIHTIPRPGFSPRRAASDTAVLAMRSPPSRPRGFTKSGLSPANTSPVRVPRNLLTTFSYFALSTPLVASRRIRGKTHHVGWDYRSEFITGFLKFSLGSPDFQQWRRLTGMGATFGRIISRDLRIRRVKETFVDGYWISLNSATKRAALKAKPYMTIFYLHGGGYTTGEPLMHSGAFQKLLTYLSRDHGLHNVRFFAVKYPLAPEHPYPAAINTAFDAYHWLTVLKGVDPSTVVVSGDSAGGGLALSLLQMIRNASPSKGLSLPKASLLISPWLELLKEIPSHATKEITRKDYLSPRCTRPFVEAYLGNSGASLVDPLVSPLYMDFKDIPPIMITCGGVELFRDSITSYYEKARDAGIDVFLEVDMDMPHVYPMLVDFYGAKSRNALRKMAEWLSEIWEGDIISSPSSTPEPKVLPKGAKTCASPEDMWEDADEYFPGEAPTKTASAPPLQEKTSLP</sequence>